<sequence length="113" mass="13361">MYLKVDNAIVDTIYKFYNGYELKSFSIEQDEWCGWCYKREELHYDSTHLEFKYVVRYYDEKSKGNDCGFISRIDMAGGMMYSISTFYQQLEESNSKASASYSQSRLTTTEKTC</sequence>
<feature type="region of interest" description="Disordered" evidence="1">
    <location>
        <begin position="93"/>
        <end position="113"/>
    </location>
</feature>
<evidence type="ECO:0000313" key="3">
    <source>
        <dbReference type="Proteomes" id="UP000037997"/>
    </source>
</evidence>
<dbReference type="EMBL" id="JNOC01000118">
    <property type="protein sequence ID" value="KPH54176.1"/>
    <property type="molecule type" value="Genomic_DNA"/>
</dbReference>
<dbReference type="Proteomes" id="UP000037997">
    <property type="component" value="Unassembled WGS sequence"/>
</dbReference>
<accession>A0A0N0LS62</accession>
<reference evidence="2 3" key="1">
    <citation type="submission" date="2014-06" db="EMBL/GenBank/DDBJ databases">
        <title>Helicobacter pullorum isolates in fresh chicken meat - phenotypic and genotypic features.</title>
        <authorList>
            <person name="Borges V."/>
            <person name="Santos A."/>
            <person name="Correia C.B."/>
            <person name="Saraiva M."/>
            <person name="Menard A."/>
            <person name="Vieira L."/>
            <person name="Sampaio D.A."/>
            <person name="Gomes J.P."/>
            <person name="Oleastro M."/>
        </authorList>
    </citation>
    <scope>NUCLEOTIDE SEQUENCE [LARGE SCALE GENOMIC DNA]</scope>
    <source>
        <strain evidence="2 3">229334/12</strain>
    </source>
</reference>
<dbReference type="AlphaFoldDB" id="A0A0N0LS62"/>
<evidence type="ECO:0000313" key="2">
    <source>
        <dbReference type="EMBL" id="KPH54176.1"/>
    </source>
</evidence>
<gene>
    <name evidence="2" type="ORF">HPU229334_00750</name>
</gene>
<evidence type="ECO:0000256" key="1">
    <source>
        <dbReference type="SAM" id="MobiDB-lite"/>
    </source>
</evidence>
<dbReference type="PATRIC" id="fig|35818.11.peg.146"/>
<protein>
    <submittedName>
        <fullName evidence="2">Uncharacterized protein</fullName>
    </submittedName>
</protein>
<name>A0A0N0LS62_9HELI</name>
<organism evidence="2 3">
    <name type="scientific">Helicobacter pullorum</name>
    <dbReference type="NCBI Taxonomy" id="35818"/>
    <lineage>
        <taxon>Bacteria</taxon>
        <taxon>Pseudomonadati</taxon>
        <taxon>Campylobacterota</taxon>
        <taxon>Epsilonproteobacteria</taxon>
        <taxon>Campylobacterales</taxon>
        <taxon>Helicobacteraceae</taxon>
        <taxon>Helicobacter</taxon>
    </lineage>
</organism>
<feature type="compositionally biased region" description="Low complexity" evidence="1">
    <location>
        <begin position="95"/>
        <end position="104"/>
    </location>
</feature>
<proteinExistence type="predicted"/>
<comment type="caution">
    <text evidence="2">The sequence shown here is derived from an EMBL/GenBank/DDBJ whole genome shotgun (WGS) entry which is preliminary data.</text>
</comment>
<dbReference type="RefSeq" id="WP_054198762.1">
    <property type="nucleotide sequence ID" value="NZ_JNOC01000118.1"/>
</dbReference>